<dbReference type="Proteomes" id="UP001178662">
    <property type="component" value="Chromosome"/>
</dbReference>
<accession>A0AA95JEU6</accession>
<feature type="transmembrane region" description="Helical" evidence="6">
    <location>
        <begin position="47"/>
        <end position="66"/>
    </location>
</feature>
<feature type="transmembrane region" description="Helical" evidence="6">
    <location>
        <begin position="113"/>
        <end position="133"/>
    </location>
</feature>
<evidence type="ECO:0000256" key="1">
    <source>
        <dbReference type="ARBA" id="ARBA00004651"/>
    </source>
</evidence>
<keyword evidence="5 6" id="KW-0472">Membrane</keyword>
<name>A0AA95JEU6_9BACL</name>
<feature type="transmembrane region" description="Helical" evidence="6">
    <location>
        <begin position="154"/>
        <end position="171"/>
    </location>
</feature>
<evidence type="ECO:0000256" key="6">
    <source>
        <dbReference type="SAM" id="Phobius"/>
    </source>
</evidence>
<keyword evidence="3 6" id="KW-0812">Transmembrane</keyword>
<keyword evidence="2" id="KW-1003">Cell membrane</keyword>
<feature type="transmembrane region" description="Helical" evidence="6">
    <location>
        <begin position="21"/>
        <end position="41"/>
    </location>
</feature>
<dbReference type="EMBL" id="CP119317">
    <property type="protein sequence ID" value="WEK56392.1"/>
    <property type="molecule type" value="Genomic_DNA"/>
</dbReference>
<evidence type="ECO:0000313" key="8">
    <source>
        <dbReference type="Proteomes" id="UP001178662"/>
    </source>
</evidence>
<feature type="transmembrane region" description="Helical" evidence="6">
    <location>
        <begin position="391"/>
        <end position="414"/>
    </location>
</feature>
<feature type="transmembrane region" description="Helical" evidence="6">
    <location>
        <begin position="86"/>
        <end position="107"/>
    </location>
</feature>
<feature type="transmembrane region" description="Helical" evidence="6">
    <location>
        <begin position="177"/>
        <end position="195"/>
    </location>
</feature>
<feature type="transmembrane region" description="Helical" evidence="6">
    <location>
        <begin position="368"/>
        <end position="385"/>
    </location>
</feature>
<organism evidence="7 8">
    <name type="scientific">Candidatus Cohnella colombiensis</name>
    <dbReference type="NCBI Taxonomy" id="3121368"/>
    <lineage>
        <taxon>Bacteria</taxon>
        <taxon>Bacillati</taxon>
        <taxon>Bacillota</taxon>
        <taxon>Bacilli</taxon>
        <taxon>Bacillales</taxon>
        <taxon>Paenibacillaceae</taxon>
        <taxon>Cohnella</taxon>
    </lineage>
</organism>
<evidence type="ECO:0000313" key="7">
    <source>
        <dbReference type="EMBL" id="WEK56392.1"/>
    </source>
</evidence>
<reference evidence="7" key="1">
    <citation type="submission" date="2023-03" db="EMBL/GenBank/DDBJ databases">
        <title>Andean soil-derived lignocellulolytic bacterial consortium as a source of novel taxa and putative plastic-active enzymes.</title>
        <authorList>
            <person name="Diaz-Garcia L."/>
            <person name="Chuvochina M."/>
            <person name="Feuerriegel G."/>
            <person name="Bunk B."/>
            <person name="Sproer C."/>
            <person name="Streit W.R."/>
            <person name="Rodriguez L.M."/>
            <person name="Overmann J."/>
            <person name="Jimenez D.J."/>
        </authorList>
    </citation>
    <scope>NUCLEOTIDE SEQUENCE</scope>
    <source>
        <strain evidence="7">MAG 2441</strain>
    </source>
</reference>
<evidence type="ECO:0000256" key="2">
    <source>
        <dbReference type="ARBA" id="ARBA00022475"/>
    </source>
</evidence>
<dbReference type="AlphaFoldDB" id="A0AA95JEU6"/>
<proteinExistence type="predicted"/>
<evidence type="ECO:0000256" key="4">
    <source>
        <dbReference type="ARBA" id="ARBA00022989"/>
    </source>
</evidence>
<feature type="transmembrane region" description="Helical" evidence="6">
    <location>
        <begin position="216"/>
        <end position="234"/>
    </location>
</feature>
<dbReference type="InterPro" id="IPR050833">
    <property type="entry name" value="Poly_Biosynth_Transport"/>
</dbReference>
<dbReference type="PANTHER" id="PTHR30250:SF11">
    <property type="entry name" value="O-ANTIGEN TRANSPORTER-RELATED"/>
    <property type="match status" value="1"/>
</dbReference>
<feature type="transmembrane region" description="Helical" evidence="6">
    <location>
        <begin position="330"/>
        <end position="356"/>
    </location>
</feature>
<feature type="transmembrane region" description="Helical" evidence="6">
    <location>
        <begin position="295"/>
        <end position="318"/>
    </location>
</feature>
<comment type="subcellular location">
    <subcellularLocation>
        <location evidence="1">Cell membrane</location>
        <topology evidence="1">Multi-pass membrane protein</topology>
    </subcellularLocation>
</comment>
<protein>
    <submittedName>
        <fullName evidence="7">Oligosaccharide flippase family protein</fullName>
    </submittedName>
</protein>
<sequence length="427" mass="47270">MQVQKTDSKYFSLKRNISWTLIGNIIYAITQWALIIVIARWSNPELVGQFSLALAYVSPLILLSQLQLRALQVVDTRGKYTFGNYAGIRIVITVVAVVVIPCILFIVGEREELVWLSIVIAIAKGFESISDIIHGALQKREQFQIISISKIGKGLLAIGAFAMGMYIWRDALPDTRLLAATACMAVAWAIQLVVYDIRKIRRYEAFRPDYRWGPMLELAVWGAPLGIVVMLSSLSTQIPRILISRELGSHDLGIFSALGYLLTAGMIVSNAIGQAAAPRMSRLCHQRKLSELHRLVIRLSAVGGVIGAIGILIAVSVGKELLELIYNADYAVHSLLLVVLLVSGMIDFIATFFGYALTAMHAIKIQPYIAALWTICAIVATWLMLPHFGIIGAAYALIVSTGCRLILQVAVFYWRIRKSLLYHNDTD</sequence>
<keyword evidence="4 6" id="KW-1133">Transmembrane helix</keyword>
<feature type="transmembrane region" description="Helical" evidence="6">
    <location>
        <begin position="254"/>
        <end position="275"/>
    </location>
</feature>
<dbReference type="Pfam" id="PF01943">
    <property type="entry name" value="Polysacc_synt"/>
    <property type="match status" value="1"/>
</dbReference>
<evidence type="ECO:0000256" key="3">
    <source>
        <dbReference type="ARBA" id="ARBA00022692"/>
    </source>
</evidence>
<evidence type="ECO:0000256" key="5">
    <source>
        <dbReference type="ARBA" id="ARBA00023136"/>
    </source>
</evidence>
<dbReference type="GO" id="GO:0005886">
    <property type="term" value="C:plasma membrane"/>
    <property type="evidence" value="ECO:0007669"/>
    <property type="project" value="UniProtKB-SubCell"/>
</dbReference>
<dbReference type="PANTHER" id="PTHR30250">
    <property type="entry name" value="PST FAMILY PREDICTED COLANIC ACID TRANSPORTER"/>
    <property type="match status" value="1"/>
</dbReference>
<gene>
    <name evidence="7" type="ORF">P0Y55_13755</name>
</gene>
<dbReference type="InterPro" id="IPR002797">
    <property type="entry name" value="Polysacc_synth"/>
</dbReference>
<keyword evidence="8" id="KW-1185">Reference proteome</keyword>